<dbReference type="Gene3D" id="1.20.1250.20">
    <property type="entry name" value="MFS general substrate transporter like domains"/>
    <property type="match status" value="1"/>
</dbReference>
<evidence type="ECO:0000313" key="3">
    <source>
        <dbReference type="Proteomes" id="UP000278807"/>
    </source>
</evidence>
<evidence type="ECO:0000313" key="2">
    <source>
        <dbReference type="EMBL" id="VDO15861.1"/>
    </source>
</evidence>
<name>A0A0R3TZZ4_RODNA</name>
<reference evidence="2 3" key="2">
    <citation type="submission" date="2018-11" db="EMBL/GenBank/DDBJ databases">
        <authorList>
            <consortium name="Pathogen Informatics"/>
        </authorList>
    </citation>
    <scope>NUCLEOTIDE SEQUENCE [LARGE SCALE GENOMIC DNA]</scope>
</reference>
<gene>
    <name evidence="2" type="ORF">HNAJ_LOCUS13417</name>
</gene>
<dbReference type="AlphaFoldDB" id="A0A0R3TZZ4"/>
<feature type="transmembrane region" description="Helical" evidence="1">
    <location>
        <begin position="39"/>
        <end position="63"/>
    </location>
</feature>
<dbReference type="EMBL" id="UZAE01015396">
    <property type="protein sequence ID" value="VDO15861.1"/>
    <property type="molecule type" value="Genomic_DNA"/>
</dbReference>
<dbReference type="Proteomes" id="UP000278807">
    <property type="component" value="Unassembled WGS sequence"/>
</dbReference>
<proteinExistence type="predicted"/>
<organism evidence="4">
    <name type="scientific">Rodentolepis nana</name>
    <name type="common">Dwarf tapeworm</name>
    <name type="synonym">Hymenolepis nana</name>
    <dbReference type="NCBI Taxonomy" id="102285"/>
    <lineage>
        <taxon>Eukaryota</taxon>
        <taxon>Metazoa</taxon>
        <taxon>Spiralia</taxon>
        <taxon>Lophotrochozoa</taxon>
        <taxon>Platyhelminthes</taxon>
        <taxon>Cestoda</taxon>
        <taxon>Eucestoda</taxon>
        <taxon>Cyclophyllidea</taxon>
        <taxon>Hymenolepididae</taxon>
        <taxon>Rodentolepis</taxon>
    </lineage>
</organism>
<reference evidence="4" key="1">
    <citation type="submission" date="2017-02" db="UniProtKB">
        <authorList>
            <consortium name="WormBaseParasite"/>
        </authorList>
    </citation>
    <scope>IDENTIFICATION</scope>
</reference>
<dbReference type="STRING" id="102285.A0A0R3TZZ4"/>
<sequence>MPSSASNILFFVTRGVAAAGNGLIGIYASNIYQARVRSLSSGLCAAAFRLGILTAPYVGQVLLQDRSTIVATATFAGVAIVGSISSMLLPKLRAPYTASSSSSSGSKRSLPSLRSLFHSPSVSNFTTSRFPSTTSNSTFITPIPVNRPVDPGISIVEMTYQELRKREEDARRPGNGEFVIHEDFVPRNAKFEVDA</sequence>
<dbReference type="OrthoDB" id="4139357at2759"/>
<keyword evidence="3" id="KW-1185">Reference proteome</keyword>
<dbReference type="SUPFAM" id="SSF103473">
    <property type="entry name" value="MFS general substrate transporter"/>
    <property type="match status" value="1"/>
</dbReference>
<dbReference type="InterPro" id="IPR036259">
    <property type="entry name" value="MFS_trans_sf"/>
</dbReference>
<keyword evidence="1" id="KW-1133">Transmembrane helix</keyword>
<dbReference type="WBParaSite" id="HNAJ_0001344301-mRNA-1">
    <property type="protein sequence ID" value="HNAJ_0001344301-mRNA-1"/>
    <property type="gene ID" value="HNAJ_0001344301"/>
</dbReference>
<keyword evidence="1" id="KW-0472">Membrane</keyword>
<protein>
    <submittedName>
        <fullName evidence="4">MFS domain-containing protein</fullName>
    </submittedName>
</protein>
<accession>A0A0R3TZZ4</accession>
<feature type="transmembrane region" description="Helical" evidence="1">
    <location>
        <begin position="69"/>
        <end position="89"/>
    </location>
</feature>
<feature type="transmembrane region" description="Helical" evidence="1">
    <location>
        <begin position="6"/>
        <end position="27"/>
    </location>
</feature>
<evidence type="ECO:0000313" key="4">
    <source>
        <dbReference type="WBParaSite" id="HNAJ_0001344301-mRNA-1"/>
    </source>
</evidence>
<keyword evidence="1" id="KW-0812">Transmembrane</keyword>
<evidence type="ECO:0000256" key="1">
    <source>
        <dbReference type="SAM" id="Phobius"/>
    </source>
</evidence>